<dbReference type="InterPro" id="IPR027417">
    <property type="entry name" value="P-loop_NTPase"/>
</dbReference>
<gene>
    <name evidence="1" type="ORF">Poli38472_013048</name>
</gene>
<dbReference type="OrthoDB" id="19861at2759"/>
<reference evidence="1" key="1">
    <citation type="submission" date="2019-03" db="EMBL/GenBank/DDBJ databases">
        <title>Long read genome sequence of the mycoparasitic Pythium oligandrum ATCC 38472 isolated from sugarbeet rhizosphere.</title>
        <authorList>
            <person name="Gaulin E."/>
        </authorList>
    </citation>
    <scope>NUCLEOTIDE SEQUENCE</scope>
    <source>
        <strain evidence="1">ATCC 38472_TT</strain>
    </source>
</reference>
<accession>A0A8K1FJ12</accession>
<sequence length="463" mass="52749">MQYRFMGDMYVRESFARYYDHIMQEFRSGVIDNVMVTGPSGTGKSMFMGYFFLRYRLENPEARIVAEAYNAKSMLNARFLWQNRRGHRLPRNSEMVDDPNAITLLDGPPTREPPTRYWICFASLNKHWDRLTWKNQCHRRVFLPPWELEELRDAARVLELQSVLEPMSMEEAEGYDFGLDGMTILAKTDVIQIRAGVFGLVPRVCLSCCTSYVNQYFDMVKKAVFRLRHIKLEPLMYPDSSSEEERDLVVGRVISPGFSSGKERLASPFIRQMLAGKLRYLSDQVRVVLERELLDFHPLLASFVLERRAHQFLIDSGSFEAQQLLPACENGTAVRSIKSFHVDLASLSQQSPVLEPCFVRLSSEMLSVDSFYSLLSSGTPGDGQPSVILFQVATTLTPSVDGDVIVELLRHVGLWELLRVGHSNAVTLVFIVPQKKLSKFGFQRIVSPLAVALVAIPQYVWGV</sequence>
<evidence type="ECO:0000313" key="1">
    <source>
        <dbReference type="EMBL" id="TMW64426.1"/>
    </source>
</evidence>
<dbReference type="Proteomes" id="UP000794436">
    <property type="component" value="Unassembled WGS sequence"/>
</dbReference>
<dbReference type="SUPFAM" id="SSF52540">
    <property type="entry name" value="P-loop containing nucleoside triphosphate hydrolases"/>
    <property type="match status" value="1"/>
</dbReference>
<dbReference type="InterPro" id="IPR052980">
    <property type="entry name" value="Crinkler_effector"/>
</dbReference>
<keyword evidence="2" id="KW-1185">Reference proteome</keyword>
<protein>
    <submittedName>
        <fullName evidence="1">Uncharacterized protein</fullName>
    </submittedName>
</protein>
<comment type="caution">
    <text evidence="1">The sequence shown here is derived from an EMBL/GenBank/DDBJ whole genome shotgun (WGS) entry which is preliminary data.</text>
</comment>
<name>A0A8K1FJ12_PYTOL</name>
<dbReference type="PANTHER" id="PTHR33129">
    <property type="entry name" value="PROTEIN KINASE DOMAIN-CONTAINING PROTEIN-RELATED"/>
    <property type="match status" value="1"/>
</dbReference>
<organism evidence="1 2">
    <name type="scientific">Pythium oligandrum</name>
    <name type="common">Mycoparasitic fungus</name>
    <dbReference type="NCBI Taxonomy" id="41045"/>
    <lineage>
        <taxon>Eukaryota</taxon>
        <taxon>Sar</taxon>
        <taxon>Stramenopiles</taxon>
        <taxon>Oomycota</taxon>
        <taxon>Peronosporomycetes</taxon>
        <taxon>Pythiales</taxon>
        <taxon>Pythiaceae</taxon>
        <taxon>Pythium</taxon>
    </lineage>
</organism>
<proteinExistence type="predicted"/>
<dbReference type="EMBL" id="SPLM01000040">
    <property type="protein sequence ID" value="TMW64426.1"/>
    <property type="molecule type" value="Genomic_DNA"/>
</dbReference>
<evidence type="ECO:0000313" key="2">
    <source>
        <dbReference type="Proteomes" id="UP000794436"/>
    </source>
</evidence>
<dbReference type="PANTHER" id="PTHR33129:SF1">
    <property type="entry name" value="ATP-BINDING PROTEIN"/>
    <property type="match status" value="1"/>
</dbReference>
<dbReference type="AlphaFoldDB" id="A0A8K1FJ12"/>